<dbReference type="PROSITE" id="PS51257">
    <property type="entry name" value="PROKAR_LIPOPROTEIN"/>
    <property type="match status" value="1"/>
</dbReference>
<dbReference type="RefSeq" id="WP_092349671.1">
    <property type="nucleotide sequence ID" value="NZ_FNQN01000009.1"/>
</dbReference>
<dbReference type="Proteomes" id="UP000199409">
    <property type="component" value="Unassembled WGS sequence"/>
</dbReference>
<evidence type="ECO:0000313" key="3">
    <source>
        <dbReference type="Proteomes" id="UP000199409"/>
    </source>
</evidence>
<keyword evidence="1" id="KW-0812">Transmembrane</keyword>
<dbReference type="STRING" id="37625.SAMN05660420_02703"/>
<dbReference type="PANTHER" id="PTHR43471">
    <property type="entry name" value="ABC TRANSPORTER PERMEASE"/>
    <property type="match status" value="1"/>
</dbReference>
<reference evidence="2 3" key="1">
    <citation type="submission" date="2016-10" db="EMBL/GenBank/DDBJ databases">
        <authorList>
            <person name="de Groot N.N."/>
        </authorList>
    </citation>
    <scope>NUCLEOTIDE SEQUENCE [LARGE SCALE GENOMIC DNA]</scope>
    <source>
        <strain evidence="2 3">DSM 7343</strain>
    </source>
</reference>
<feature type="transmembrane region" description="Helical" evidence="1">
    <location>
        <begin position="161"/>
        <end position="184"/>
    </location>
</feature>
<dbReference type="GO" id="GO:0005886">
    <property type="term" value="C:plasma membrane"/>
    <property type="evidence" value="ECO:0007669"/>
    <property type="project" value="UniProtKB-SubCell"/>
</dbReference>
<evidence type="ECO:0000256" key="1">
    <source>
        <dbReference type="SAM" id="Phobius"/>
    </source>
</evidence>
<dbReference type="Pfam" id="PF12679">
    <property type="entry name" value="ABC2_membrane_2"/>
    <property type="match status" value="1"/>
</dbReference>
<feature type="transmembrane region" description="Helical" evidence="1">
    <location>
        <begin position="49"/>
        <end position="75"/>
    </location>
</feature>
<dbReference type="AlphaFoldDB" id="A0A1H4CWE7"/>
<dbReference type="OrthoDB" id="9810558at2"/>
<keyword evidence="3" id="KW-1185">Reference proteome</keyword>
<protein>
    <submittedName>
        <fullName evidence="2">ABC-type transport system involved in multi-copper enzyme maturation, permease component</fullName>
    </submittedName>
</protein>
<dbReference type="EMBL" id="FNQN01000009">
    <property type="protein sequence ID" value="SEA64793.1"/>
    <property type="molecule type" value="Genomic_DNA"/>
</dbReference>
<feature type="transmembrane region" description="Helical" evidence="1">
    <location>
        <begin position="20"/>
        <end position="43"/>
    </location>
</feature>
<dbReference type="PANTHER" id="PTHR43471:SF10">
    <property type="entry name" value="SLL1107 PROTEIN"/>
    <property type="match status" value="1"/>
</dbReference>
<feature type="transmembrane region" description="Helical" evidence="1">
    <location>
        <begin position="133"/>
        <end position="154"/>
    </location>
</feature>
<keyword evidence="1" id="KW-0472">Membrane</keyword>
<evidence type="ECO:0000313" key="2">
    <source>
        <dbReference type="EMBL" id="SEA64793.1"/>
    </source>
</evidence>
<gene>
    <name evidence="2" type="ORF">SAMN05660420_02703</name>
</gene>
<feature type="transmembrane region" description="Helical" evidence="1">
    <location>
        <begin position="96"/>
        <end position="121"/>
    </location>
</feature>
<sequence>MRGVYAVALLSFKEGLRHRVLYGVLLAALLLMGCTVLVSGFFLRDISKVILDFCMATVTLGGLTIPFFLAIHLLAKDIERRTIFTLLTRPISRGQYLIGKFFGLFLITGLIMLLLTGGVWLCLWGGEFLFGSRFFVTVSWVSIVAALFLSWLSVLILNAFVVLWSTVTTSSFLATLLTLFSYVIGHSIDDVVRFLQVEVTMIKISDSIRMTVDVVKYLFPNLAAFDLKSAAAHGLSIPFTDVLILTTYATAYIVVLLVLSTLFFNRRDLA</sequence>
<name>A0A1H4CWE7_9BACT</name>
<feature type="transmembrane region" description="Helical" evidence="1">
    <location>
        <begin position="242"/>
        <end position="264"/>
    </location>
</feature>
<proteinExistence type="predicted"/>
<organism evidence="2 3">
    <name type="scientific">Desulfuromusa kysingii</name>
    <dbReference type="NCBI Taxonomy" id="37625"/>
    <lineage>
        <taxon>Bacteria</taxon>
        <taxon>Pseudomonadati</taxon>
        <taxon>Thermodesulfobacteriota</taxon>
        <taxon>Desulfuromonadia</taxon>
        <taxon>Desulfuromonadales</taxon>
        <taxon>Geopsychrobacteraceae</taxon>
        <taxon>Desulfuromusa</taxon>
    </lineage>
</organism>
<keyword evidence="1" id="KW-1133">Transmembrane helix</keyword>
<dbReference type="GO" id="GO:0140359">
    <property type="term" value="F:ABC-type transporter activity"/>
    <property type="evidence" value="ECO:0007669"/>
    <property type="project" value="InterPro"/>
</dbReference>
<accession>A0A1H4CWE7</accession>